<dbReference type="Pfam" id="PF10780">
    <property type="entry name" value="MRP_L53"/>
    <property type="match status" value="1"/>
</dbReference>
<dbReference type="EMBL" id="GEDV01002218">
    <property type="protein sequence ID" value="JAP86339.1"/>
    <property type="molecule type" value="Transcribed_RNA"/>
</dbReference>
<accession>A0A131Z4K7</accession>
<evidence type="ECO:0000256" key="6">
    <source>
        <dbReference type="ARBA" id="ARBA00023274"/>
    </source>
</evidence>
<reference evidence="9" key="1">
    <citation type="journal article" date="2016" name="Ticks Tick Borne Dis.">
        <title>De novo assembly and annotation of the salivary gland transcriptome of Rhipicephalus appendiculatus male and female ticks during blood feeding.</title>
        <authorList>
            <person name="de Castro M.H."/>
            <person name="de Klerk D."/>
            <person name="Pienaar R."/>
            <person name="Latif A.A."/>
            <person name="Rees D.J."/>
            <person name="Mans B.J."/>
        </authorList>
    </citation>
    <scope>NUCLEOTIDE SEQUENCE</scope>
    <source>
        <tissue evidence="9">Salivary glands</tissue>
    </source>
</reference>
<evidence type="ECO:0000256" key="7">
    <source>
        <dbReference type="ARBA" id="ARBA00035180"/>
    </source>
</evidence>
<dbReference type="AlphaFoldDB" id="A0A131Z4K7"/>
<evidence type="ECO:0000313" key="9">
    <source>
        <dbReference type="EMBL" id="JAP86339.1"/>
    </source>
</evidence>
<dbReference type="InterPro" id="IPR019716">
    <property type="entry name" value="Ribosomal_mL53"/>
</dbReference>
<keyword evidence="3" id="KW-0809">Transit peptide</keyword>
<proteinExistence type="inferred from homology"/>
<name>A0A131Z4K7_RHIAP</name>
<evidence type="ECO:0000256" key="8">
    <source>
        <dbReference type="ARBA" id="ARBA00042721"/>
    </source>
</evidence>
<comment type="similarity">
    <text evidence="2">Belongs to the mitochondrion-specific ribosomal protein mL53 family.</text>
</comment>
<dbReference type="GO" id="GO:0005762">
    <property type="term" value="C:mitochondrial large ribosomal subunit"/>
    <property type="evidence" value="ECO:0007669"/>
    <property type="project" value="TreeGrafter"/>
</dbReference>
<sequence>MSSTVRALWQAVGQASKALHLESFKRVTVRIDPFHSNATAVRDFLSHVSASRVRLTNPECSLKTEVLCDRSEPTIDIVFVDGRRAVVRCGHLSCLEVLQTVGQLGAADHGQGSQ</sequence>
<dbReference type="PANTHER" id="PTHR33618">
    <property type="entry name" value="39S RIBOSOMAL PROTEIN L53, MITOCHONDRIAL"/>
    <property type="match status" value="1"/>
</dbReference>
<dbReference type="PANTHER" id="PTHR33618:SF1">
    <property type="entry name" value="LARGE RIBOSOMAL SUBUNIT PROTEIN ML53"/>
    <property type="match status" value="1"/>
</dbReference>
<keyword evidence="4 9" id="KW-0689">Ribosomal protein</keyword>
<organism evidence="9">
    <name type="scientific">Rhipicephalus appendiculatus</name>
    <name type="common">Brown ear tick</name>
    <dbReference type="NCBI Taxonomy" id="34631"/>
    <lineage>
        <taxon>Eukaryota</taxon>
        <taxon>Metazoa</taxon>
        <taxon>Ecdysozoa</taxon>
        <taxon>Arthropoda</taxon>
        <taxon>Chelicerata</taxon>
        <taxon>Arachnida</taxon>
        <taxon>Acari</taxon>
        <taxon>Parasitiformes</taxon>
        <taxon>Ixodida</taxon>
        <taxon>Ixodoidea</taxon>
        <taxon>Ixodidae</taxon>
        <taxon>Rhipicephalinae</taxon>
        <taxon>Rhipicephalus</taxon>
        <taxon>Rhipicephalus</taxon>
    </lineage>
</organism>
<evidence type="ECO:0000256" key="5">
    <source>
        <dbReference type="ARBA" id="ARBA00023128"/>
    </source>
</evidence>
<evidence type="ECO:0000256" key="4">
    <source>
        <dbReference type="ARBA" id="ARBA00022980"/>
    </source>
</evidence>
<dbReference type="Gene3D" id="3.40.30.10">
    <property type="entry name" value="Glutaredoxin"/>
    <property type="match status" value="1"/>
</dbReference>
<evidence type="ECO:0000256" key="3">
    <source>
        <dbReference type="ARBA" id="ARBA00022946"/>
    </source>
</evidence>
<keyword evidence="5" id="KW-0496">Mitochondrion</keyword>
<protein>
    <recommendedName>
        <fullName evidence="7">Large ribosomal subunit protein mL53</fullName>
    </recommendedName>
    <alternativeName>
        <fullName evidence="8">39S ribosomal protein L53, mitochondrial</fullName>
    </alternativeName>
</protein>
<comment type="subcellular location">
    <subcellularLocation>
        <location evidence="1">Mitochondrion</location>
    </subcellularLocation>
</comment>
<dbReference type="InterPro" id="IPR052473">
    <property type="entry name" value="mtLSU_mL53"/>
</dbReference>
<evidence type="ECO:0000256" key="2">
    <source>
        <dbReference type="ARBA" id="ARBA00005557"/>
    </source>
</evidence>
<evidence type="ECO:0000256" key="1">
    <source>
        <dbReference type="ARBA" id="ARBA00004173"/>
    </source>
</evidence>
<keyword evidence="6" id="KW-0687">Ribonucleoprotein</keyword>